<proteinExistence type="predicted"/>
<feature type="transmembrane region" description="Helical" evidence="1">
    <location>
        <begin position="185"/>
        <end position="209"/>
    </location>
</feature>
<protein>
    <submittedName>
        <fullName evidence="2">Uncharacterized protein</fullName>
    </submittedName>
</protein>
<keyword evidence="1" id="KW-0812">Transmembrane</keyword>
<dbReference type="Proteomes" id="UP000237144">
    <property type="component" value="Unassembled WGS sequence"/>
</dbReference>
<organism evidence="2 3">
    <name type="scientific">Rhodotorula taiwanensis</name>
    <dbReference type="NCBI Taxonomy" id="741276"/>
    <lineage>
        <taxon>Eukaryota</taxon>
        <taxon>Fungi</taxon>
        <taxon>Dikarya</taxon>
        <taxon>Basidiomycota</taxon>
        <taxon>Pucciniomycotina</taxon>
        <taxon>Microbotryomycetes</taxon>
        <taxon>Sporidiobolales</taxon>
        <taxon>Sporidiobolaceae</taxon>
        <taxon>Rhodotorula</taxon>
    </lineage>
</organism>
<keyword evidence="1" id="KW-0472">Membrane</keyword>
<feature type="transmembrane region" description="Helical" evidence="1">
    <location>
        <begin position="350"/>
        <end position="370"/>
    </location>
</feature>
<name>A0A2S5B907_9BASI</name>
<evidence type="ECO:0000313" key="2">
    <source>
        <dbReference type="EMBL" id="POY73258.1"/>
    </source>
</evidence>
<feature type="transmembrane region" description="Helical" evidence="1">
    <location>
        <begin position="242"/>
        <end position="262"/>
    </location>
</feature>
<dbReference type="Pfam" id="PF04258">
    <property type="entry name" value="Peptidase_A22B"/>
    <property type="match status" value="1"/>
</dbReference>
<dbReference type="GO" id="GO:0016020">
    <property type="term" value="C:membrane"/>
    <property type="evidence" value="ECO:0007669"/>
    <property type="project" value="InterPro"/>
</dbReference>
<keyword evidence="1" id="KW-1133">Transmembrane helix</keyword>
<keyword evidence="3" id="KW-1185">Reference proteome</keyword>
<feature type="transmembrane region" description="Helical" evidence="1">
    <location>
        <begin position="156"/>
        <end position="173"/>
    </location>
</feature>
<dbReference type="AlphaFoldDB" id="A0A2S5B907"/>
<dbReference type="GO" id="GO:0042500">
    <property type="term" value="F:aspartic endopeptidase activity, intramembrane cleaving"/>
    <property type="evidence" value="ECO:0007669"/>
    <property type="project" value="InterPro"/>
</dbReference>
<sequence>MSDLAEFADWTLRKSAFVPALVAYSLGSRHSLRAYLAAQQVGPAPEETDEQKRRGSLRRKLALFALIVLIGGGETYLICTENERVLAMCMRYMLAVFYQMVLTSTFADLTHAYNTAVYRTPTTLVFAPLRSSISKSRLLVTVAIATGLNVATYLDMHYAAAMALSTAAIFRLISRTPSRTFSLRVYMIVLLAWLALTALISGVLVTYLVNYWMDGAAGDGTVAAGVEQGSRPDGSMILTGYIGTYQTAMLAFAPGILIAACYRFDYANHVEANPELAQIATLETVAPSSKCRRAISDGVVLPQSDPVGFARPYFTTALWSWMLAMMASFGILSMAMPLSAEVLAMHTLDLVGLTLAIPFMVVGIVLTASIRGEFKRMWTYKETWFTKADDKTEGAIALLSGDADEETLPAYEIDSDRESLDEKAPLVPVEATLA</sequence>
<reference evidence="2 3" key="1">
    <citation type="journal article" date="2018" name="Front. Microbiol.">
        <title>Prospects for Fungal Bioremediation of Acidic Radioactive Waste Sites: Characterization and Genome Sequence of Rhodotorula taiwanensis MD1149.</title>
        <authorList>
            <person name="Tkavc R."/>
            <person name="Matrosova V.Y."/>
            <person name="Grichenko O.E."/>
            <person name="Gostincar C."/>
            <person name="Volpe R.P."/>
            <person name="Klimenkova P."/>
            <person name="Gaidamakova E.K."/>
            <person name="Zhou C.E."/>
            <person name="Stewart B.J."/>
            <person name="Lyman M.G."/>
            <person name="Malfatti S.A."/>
            <person name="Rubinfeld B."/>
            <person name="Courtot M."/>
            <person name="Singh J."/>
            <person name="Dalgard C.L."/>
            <person name="Hamilton T."/>
            <person name="Frey K.G."/>
            <person name="Gunde-Cimerman N."/>
            <person name="Dugan L."/>
            <person name="Daly M.J."/>
        </authorList>
    </citation>
    <scope>NUCLEOTIDE SEQUENCE [LARGE SCALE GENOMIC DNA]</scope>
    <source>
        <strain evidence="2 3">MD1149</strain>
    </source>
</reference>
<feature type="transmembrane region" description="Helical" evidence="1">
    <location>
        <begin position="61"/>
        <end position="78"/>
    </location>
</feature>
<feature type="transmembrane region" description="Helical" evidence="1">
    <location>
        <begin position="318"/>
        <end position="338"/>
    </location>
</feature>
<accession>A0A2S5B907</accession>
<dbReference type="InterPro" id="IPR007369">
    <property type="entry name" value="Peptidase_A22B_SPP"/>
</dbReference>
<dbReference type="EMBL" id="PJQD01000038">
    <property type="protein sequence ID" value="POY73258.1"/>
    <property type="molecule type" value="Genomic_DNA"/>
</dbReference>
<dbReference type="OrthoDB" id="2522208at2759"/>
<evidence type="ECO:0000256" key="1">
    <source>
        <dbReference type="SAM" id="Phobius"/>
    </source>
</evidence>
<evidence type="ECO:0000313" key="3">
    <source>
        <dbReference type="Proteomes" id="UP000237144"/>
    </source>
</evidence>
<comment type="caution">
    <text evidence="2">The sequence shown here is derived from an EMBL/GenBank/DDBJ whole genome shotgun (WGS) entry which is preliminary data.</text>
</comment>
<gene>
    <name evidence="2" type="ORF">BMF94_3592</name>
</gene>